<dbReference type="EMBL" id="CAFBOS010000074">
    <property type="protein sequence ID" value="CAB4996531.1"/>
    <property type="molecule type" value="Genomic_DNA"/>
</dbReference>
<dbReference type="EMBL" id="CAFBMH010000190">
    <property type="protein sequence ID" value="CAB4937237.1"/>
    <property type="molecule type" value="Genomic_DNA"/>
</dbReference>
<evidence type="ECO:0000313" key="2">
    <source>
        <dbReference type="EMBL" id="CAB4826186.1"/>
    </source>
</evidence>
<dbReference type="PANTHER" id="PTHR43194:SF2">
    <property type="entry name" value="PEROXISOMAL MEMBRANE PROTEIN LPX1"/>
    <property type="match status" value="1"/>
</dbReference>
<dbReference type="SUPFAM" id="SSF53474">
    <property type="entry name" value="alpha/beta-Hydrolases"/>
    <property type="match status" value="1"/>
</dbReference>
<dbReference type="InterPro" id="IPR029058">
    <property type="entry name" value="AB_hydrolase_fold"/>
</dbReference>
<evidence type="ECO:0000313" key="4">
    <source>
        <dbReference type="EMBL" id="CAB4996531.1"/>
    </source>
</evidence>
<evidence type="ECO:0000259" key="1">
    <source>
        <dbReference type="Pfam" id="PF12697"/>
    </source>
</evidence>
<proteinExistence type="predicted"/>
<dbReference type="InterPro" id="IPR000073">
    <property type="entry name" value="AB_hydrolase_1"/>
</dbReference>
<name>A0A6J6ZZY2_9ZZZZ</name>
<dbReference type="AlphaFoldDB" id="A0A6J6ZZY2"/>
<reference evidence="2" key="1">
    <citation type="submission" date="2020-05" db="EMBL/GenBank/DDBJ databases">
        <authorList>
            <person name="Chiriac C."/>
            <person name="Salcher M."/>
            <person name="Ghai R."/>
            <person name="Kavagutti S V."/>
        </authorList>
    </citation>
    <scope>NUCLEOTIDE SEQUENCE</scope>
</reference>
<protein>
    <submittedName>
        <fullName evidence="2">Unannotated protein</fullName>
    </submittedName>
</protein>
<dbReference type="EMBL" id="CAFABA010000033">
    <property type="protein sequence ID" value="CAB4826186.1"/>
    <property type="molecule type" value="Genomic_DNA"/>
</dbReference>
<organism evidence="2">
    <name type="scientific">freshwater metagenome</name>
    <dbReference type="NCBI Taxonomy" id="449393"/>
    <lineage>
        <taxon>unclassified sequences</taxon>
        <taxon>metagenomes</taxon>
        <taxon>ecological metagenomes</taxon>
    </lineage>
</organism>
<dbReference type="Pfam" id="PF12697">
    <property type="entry name" value="Abhydrolase_6"/>
    <property type="match status" value="1"/>
</dbReference>
<feature type="domain" description="AB hydrolase-1" evidence="1">
    <location>
        <begin position="10"/>
        <end position="214"/>
    </location>
</feature>
<gene>
    <name evidence="2" type="ORF">UFOPK3139_01043</name>
    <name evidence="3" type="ORF">UFOPK3543_03020</name>
    <name evidence="4" type="ORF">UFOPK3967_01366</name>
</gene>
<sequence>MARANWAPDGQYALGAFARDALAVLKAIVGPVHLVGASLGGLTGLLLLGEVAPGAAQSPVLVDVVPHFERAGADRISDFMTSKMHIGFGSLEEAAAAIAEYNPHRPPPRDYRGLAKNLRERNGRWYWHWDPAFVSDGPVDSGVRGNAPNEINDRERMTAASQNIDVPMLLVRGRASDLVTEEAAQAFLTEVPQCEFVDVSGAGHMVAGDRNDAFTSAVVGFLGRIAA</sequence>
<evidence type="ECO:0000313" key="3">
    <source>
        <dbReference type="EMBL" id="CAB4937237.1"/>
    </source>
</evidence>
<dbReference type="Gene3D" id="3.40.50.1820">
    <property type="entry name" value="alpha/beta hydrolase"/>
    <property type="match status" value="1"/>
</dbReference>
<accession>A0A6J6ZZY2</accession>
<dbReference type="InterPro" id="IPR050228">
    <property type="entry name" value="Carboxylesterase_BioH"/>
</dbReference>
<dbReference type="PANTHER" id="PTHR43194">
    <property type="entry name" value="HYDROLASE ALPHA/BETA FOLD FAMILY"/>
    <property type="match status" value="1"/>
</dbReference>